<sequence length="177" mass="18451">MITYRFLTLASLALALPLAAAAPTVSEALEIREVFSFEKWVDSIIANPDTALSPEQAIEAWTASTNGTSSEALSKRAASCVGMADQAYVPDAIICINTLASLGSQACVANAVAVFWTHGRAQVVGVAGPVAYVSTTCQKVAETAGKIMDQCTSGQFTGGQLSNVADNRMAVHLRLPS</sequence>
<dbReference type="EMBL" id="JAUEPP010000003">
    <property type="protein sequence ID" value="KAK3347778.1"/>
    <property type="molecule type" value="Genomic_DNA"/>
</dbReference>
<dbReference type="PANTHER" id="PTHR39603:SF1">
    <property type="entry name" value="CYANOVIRIN-N DOMAIN-CONTAINING PROTEIN"/>
    <property type="match status" value="1"/>
</dbReference>
<feature type="signal peptide" evidence="1">
    <location>
        <begin position="1"/>
        <end position="21"/>
    </location>
</feature>
<reference evidence="2" key="1">
    <citation type="journal article" date="2023" name="Mol. Phylogenet. Evol.">
        <title>Genome-scale phylogeny and comparative genomics of the fungal order Sordariales.</title>
        <authorList>
            <person name="Hensen N."/>
            <person name="Bonometti L."/>
            <person name="Westerberg I."/>
            <person name="Brannstrom I.O."/>
            <person name="Guillou S."/>
            <person name="Cros-Aarteil S."/>
            <person name="Calhoun S."/>
            <person name="Haridas S."/>
            <person name="Kuo A."/>
            <person name="Mondo S."/>
            <person name="Pangilinan J."/>
            <person name="Riley R."/>
            <person name="LaButti K."/>
            <person name="Andreopoulos B."/>
            <person name="Lipzen A."/>
            <person name="Chen C."/>
            <person name="Yan M."/>
            <person name="Daum C."/>
            <person name="Ng V."/>
            <person name="Clum A."/>
            <person name="Steindorff A."/>
            <person name="Ohm R.A."/>
            <person name="Martin F."/>
            <person name="Silar P."/>
            <person name="Natvig D.O."/>
            <person name="Lalanne C."/>
            <person name="Gautier V."/>
            <person name="Ament-Velasquez S.L."/>
            <person name="Kruys A."/>
            <person name="Hutchinson M.I."/>
            <person name="Powell A.J."/>
            <person name="Barry K."/>
            <person name="Miller A.N."/>
            <person name="Grigoriev I.V."/>
            <person name="Debuchy R."/>
            <person name="Gladieux P."/>
            <person name="Hiltunen Thoren M."/>
            <person name="Johannesson H."/>
        </authorList>
    </citation>
    <scope>NUCLEOTIDE SEQUENCE</scope>
    <source>
        <strain evidence="2">CBS 560.94</strain>
    </source>
</reference>
<dbReference type="AlphaFoldDB" id="A0AAE0JH35"/>
<accession>A0AAE0JH35</accession>
<name>A0AAE0JH35_9PEZI</name>
<dbReference type="RefSeq" id="XP_062682860.1">
    <property type="nucleotide sequence ID" value="XM_062830986.1"/>
</dbReference>
<evidence type="ECO:0000313" key="2">
    <source>
        <dbReference type="EMBL" id="KAK3347778.1"/>
    </source>
</evidence>
<comment type="caution">
    <text evidence="2">The sequence shown here is derived from an EMBL/GenBank/DDBJ whole genome shotgun (WGS) entry which is preliminary data.</text>
</comment>
<evidence type="ECO:0000256" key="1">
    <source>
        <dbReference type="SAM" id="SignalP"/>
    </source>
</evidence>
<keyword evidence="1" id="KW-0732">Signal</keyword>
<proteinExistence type="predicted"/>
<reference evidence="2" key="2">
    <citation type="submission" date="2023-06" db="EMBL/GenBank/DDBJ databases">
        <authorList>
            <consortium name="Lawrence Berkeley National Laboratory"/>
            <person name="Haridas S."/>
            <person name="Hensen N."/>
            <person name="Bonometti L."/>
            <person name="Westerberg I."/>
            <person name="Brannstrom I.O."/>
            <person name="Guillou S."/>
            <person name="Cros-Aarteil S."/>
            <person name="Calhoun S."/>
            <person name="Kuo A."/>
            <person name="Mondo S."/>
            <person name="Pangilinan J."/>
            <person name="Riley R."/>
            <person name="Labutti K."/>
            <person name="Andreopoulos B."/>
            <person name="Lipzen A."/>
            <person name="Chen C."/>
            <person name="Yanf M."/>
            <person name="Daum C."/>
            <person name="Ng V."/>
            <person name="Clum A."/>
            <person name="Steindorff A."/>
            <person name="Ohm R."/>
            <person name="Martin F."/>
            <person name="Silar P."/>
            <person name="Natvig D."/>
            <person name="Lalanne C."/>
            <person name="Gautier V."/>
            <person name="Ament-Velasquez S.L."/>
            <person name="Kruys A."/>
            <person name="Hutchinson M.I."/>
            <person name="Powell A.J."/>
            <person name="Barry K."/>
            <person name="Miller A.N."/>
            <person name="Grigoriev I.V."/>
            <person name="Debuchy R."/>
            <person name="Gladieux P."/>
            <person name="Thoren M.H."/>
            <person name="Johannesson H."/>
        </authorList>
    </citation>
    <scope>NUCLEOTIDE SEQUENCE</scope>
    <source>
        <strain evidence="2">CBS 560.94</strain>
    </source>
</reference>
<feature type="chain" id="PRO_5041944575" description="Ecp2 effector protein domain-containing protein" evidence="1">
    <location>
        <begin position="22"/>
        <end position="177"/>
    </location>
</feature>
<organism evidence="2 3">
    <name type="scientific">Neurospora tetraspora</name>
    <dbReference type="NCBI Taxonomy" id="94610"/>
    <lineage>
        <taxon>Eukaryota</taxon>
        <taxon>Fungi</taxon>
        <taxon>Dikarya</taxon>
        <taxon>Ascomycota</taxon>
        <taxon>Pezizomycotina</taxon>
        <taxon>Sordariomycetes</taxon>
        <taxon>Sordariomycetidae</taxon>
        <taxon>Sordariales</taxon>
        <taxon>Sordariaceae</taxon>
        <taxon>Neurospora</taxon>
    </lineage>
</organism>
<protein>
    <recommendedName>
        <fullName evidence="4">Ecp2 effector protein domain-containing protein</fullName>
    </recommendedName>
</protein>
<dbReference type="GeneID" id="87868140"/>
<dbReference type="Proteomes" id="UP001278500">
    <property type="component" value="Unassembled WGS sequence"/>
</dbReference>
<dbReference type="PANTHER" id="PTHR39603">
    <property type="entry name" value="CYANOVIRIN-N DOMAIN-CONTAINING PROTEIN"/>
    <property type="match status" value="1"/>
</dbReference>
<evidence type="ECO:0000313" key="3">
    <source>
        <dbReference type="Proteomes" id="UP001278500"/>
    </source>
</evidence>
<keyword evidence="3" id="KW-1185">Reference proteome</keyword>
<gene>
    <name evidence="2" type="ORF">B0H65DRAFT_587686</name>
</gene>
<evidence type="ECO:0008006" key="4">
    <source>
        <dbReference type="Google" id="ProtNLM"/>
    </source>
</evidence>